<evidence type="ECO:0000313" key="2">
    <source>
        <dbReference type="EMBL" id="SQC01680.1"/>
    </source>
</evidence>
<dbReference type="AlphaFoldDB" id="A0A2X3DU66"/>
<gene>
    <name evidence="1" type="ORF">NCTC11820_01644</name>
    <name evidence="2" type="ORF">NCTC11820_02071</name>
</gene>
<name>A0A2X3DU66_9ACTO</name>
<dbReference type="EMBL" id="UASJ01000001">
    <property type="protein sequence ID" value="SQB65576.1"/>
    <property type="molecule type" value="Genomic_DNA"/>
</dbReference>
<reference evidence="2 3" key="1">
    <citation type="submission" date="2018-06" db="EMBL/GenBank/DDBJ databases">
        <authorList>
            <consortium name="Pathogen Informatics"/>
            <person name="Doyle S."/>
        </authorList>
    </citation>
    <scope>NUCLEOTIDE SEQUENCE [LARGE SCALE GENOMIC DNA]</scope>
    <source>
        <strain evidence="2 3">NCTC11820</strain>
    </source>
</reference>
<sequence>MWHNNRVEVFESALKHGIDPEDSLYVVQHSLRSFLMREDPRKVLYLGFSSSGQALEVVTAETELFGEALIHSMPMRKRYQKLMEGGRNE</sequence>
<dbReference type="Proteomes" id="UP000250245">
    <property type="component" value="Unassembled WGS sequence"/>
</dbReference>
<evidence type="ECO:0000313" key="3">
    <source>
        <dbReference type="Proteomes" id="UP000250245"/>
    </source>
</evidence>
<dbReference type="EMBL" id="UASJ01000010">
    <property type="protein sequence ID" value="SQC01680.1"/>
    <property type="molecule type" value="Genomic_DNA"/>
</dbReference>
<organism evidence="2 3">
    <name type="scientific">Mobiluncus curtisii</name>
    <dbReference type="NCBI Taxonomy" id="2051"/>
    <lineage>
        <taxon>Bacteria</taxon>
        <taxon>Bacillati</taxon>
        <taxon>Actinomycetota</taxon>
        <taxon>Actinomycetes</taxon>
        <taxon>Actinomycetales</taxon>
        <taxon>Actinomycetaceae</taxon>
        <taxon>Mobiluncus</taxon>
    </lineage>
</organism>
<accession>A0A2X3DU66</accession>
<proteinExistence type="predicted"/>
<evidence type="ECO:0008006" key="4">
    <source>
        <dbReference type="Google" id="ProtNLM"/>
    </source>
</evidence>
<protein>
    <recommendedName>
        <fullName evidence="4">Toxin-antitoxin system, toxin component</fullName>
    </recommendedName>
</protein>
<evidence type="ECO:0000313" key="1">
    <source>
        <dbReference type="EMBL" id="SQB65576.1"/>
    </source>
</evidence>